<gene>
    <name evidence="2" type="ORF">HHL14_26950</name>
</gene>
<evidence type="ECO:0000256" key="1">
    <source>
        <dbReference type="SAM" id="MobiDB-lite"/>
    </source>
</evidence>
<evidence type="ECO:0000313" key="2">
    <source>
        <dbReference type="EMBL" id="NML34456.1"/>
    </source>
</evidence>
<feature type="region of interest" description="Disordered" evidence="1">
    <location>
        <begin position="265"/>
        <end position="288"/>
    </location>
</feature>
<dbReference type="EMBL" id="JABBFZ010000021">
    <property type="protein sequence ID" value="NML34456.1"/>
    <property type="molecule type" value="Genomic_DNA"/>
</dbReference>
<dbReference type="Proteomes" id="UP000583127">
    <property type="component" value="Unassembled WGS sequence"/>
</dbReference>
<keyword evidence="3" id="KW-1185">Reference proteome</keyword>
<name>A0A7Y0FFR1_9BURK</name>
<dbReference type="Pfam" id="PF11445">
    <property type="entry name" value="DUF2894"/>
    <property type="match status" value="1"/>
</dbReference>
<feature type="region of interest" description="Disordered" evidence="1">
    <location>
        <begin position="1"/>
        <end position="63"/>
    </location>
</feature>
<dbReference type="InterPro" id="IPR021549">
    <property type="entry name" value="DUF2894"/>
</dbReference>
<comment type="caution">
    <text evidence="2">The sequence shown here is derived from an EMBL/GenBank/DDBJ whole genome shotgun (WGS) entry which is preliminary data.</text>
</comment>
<accession>A0A7Y0FFR1</accession>
<reference evidence="2 3" key="1">
    <citation type="submission" date="2020-04" db="EMBL/GenBank/DDBJ databases">
        <title>Paraburkholderia sp. G-4-1-8 isolated from soil.</title>
        <authorList>
            <person name="Dahal R.H."/>
        </authorList>
    </citation>
    <scope>NUCLEOTIDE SEQUENCE [LARGE SCALE GENOMIC DNA]</scope>
    <source>
        <strain evidence="2 3">G-4-1-8</strain>
    </source>
</reference>
<feature type="compositionally biased region" description="Basic residues" evidence="1">
    <location>
        <begin position="14"/>
        <end position="30"/>
    </location>
</feature>
<feature type="compositionally biased region" description="Basic and acidic residues" evidence="1">
    <location>
        <begin position="31"/>
        <end position="44"/>
    </location>
</feature>
<proteinExistence type="predicted"/>
<dbReference type="AlphaFoldDB" id="A0A7Y0FFR1"/>
<protein>
    <submittedName>
        <fullName evidence="2">DUF2894 domain-containing protein</fullName>
    </submittedName>
</protein>
<organism evidence="2 3">
    <name type="scientific">Paraburkholderia antibiotica</name>
    <dbReference type="NCBI Taxonomy" id="2728839"/>
    <lineage>
        <taxon>Bacteria</taxon>
        <taxon>Pseudomonadati</taxon>
        <taxon>Pseudomonadota</taxon>
        <taxon>Betaproteobacteria</taxon>
        <taxon>Burkholderiales</taxon>
        <taxon>Burkholderiaceae</taxon>
        <taxon>Paraburkholderia</taxon>
    </lineage>
</organism>
<evidence type="ECO:0000313" key="3">
    <source>
        <dbReference type="Proteomes" id="UP000583127"/>
    </source>
</evidence>
<sequence length="288" mass="31016">MPTKRAARRTAASKSRRCRDRRRARRVRRSPVRDRADEDAREDACGGADGGADGGAPAVTQATRHPAHATLDAWRASGAHRLDPLRFDLLEALARRAVQHSGDARRVLDDRVSALLSEYAARVERAEADADADATSAVVQPCAAPDVPDAPVVADAADAANEPDHATLAALIARLGQHHARADAPHAGAYPELPALDHFREVWSKVRTEKQLRQSLAPVPGNAGPLNSSSLVHRALSLMRELSPGYLKQFLSYVDTLSWLEQMNGGAPAEKEAPRAAAASKSTRRKAR</sequence>